<keyword evidence="2 5" id="KW-0119">Carbohydrate metabolism</keyword>
<evidence type="ECO:0000313" key="8">
    <source>
        <dbReference type="EMBL" id="KAE8693177.1"/>
    </source>
</evidence>
<evidence type="ECO:0000256" key="5">
    <source>
        <dbReference type="RuleBase" id="RU000509"/>
    </source>
</evidence>
<comment type="similarity">
    <text evidence="1 5">Belongs to the glycosyl hydrolase 14 family.</text>
</comment>
<proteinExistence type="inferred from homology"/>
<dbReference type="InterPro" id="IPR001554">
    <property type="entry name" value="Glyco_hydro_14"/>
</dbReference>
<feature type="active site" description="Proton donor" evidence="4">
    <location>
        <position position="394"/>
    </location>
</feature>
<dbReference type="OrthoDB" id="1660156at2759"/>
<reference evidence="8" key="1">
    <citation type="submission" date="2019-09" db="EMBL/GenBank/DDBJ databases">
        <title>Draft genome information of white flower Hibiscus syriacus.</title>
        <authorList>
            <person name="Kim Y.-M."/>
        </authorList>
    </citation>
    <scope>NUCLEOTIDE SEQUENCE [LARGE SCALE GENOMIC DNA]</scope>
    <source>
        <strain evidence="8">YM2019G1</strain>
    </source>
</reference>
<feature type="region of interest" description="Disordered" evidence="6">
    <location>
        <begin position="1"/>
        <end position="64"/>
    </location>
</feature>
<protein>
    <recommendedName>
        <fullName evidence="5">Beta-amylase</fullName>
        <ecNumber evidence="5">3.2.1.2</ecNumber>
    </recommendedName>
</protein>
<dbReference type="GO" id="GO:0016161">
    <property type="term" value="F:beta-amylase activity"/>
    <property type="evidence" value="ECO:0007669"/>
    <property type="project" value="UniProtKB-EC"/>
</dbReference>
<comment type="catalytic activity">
    <reaction evidence="5">
        <text>Hydrolysis of (1-&gt;4)-alpha-D-glucosidic linkages in polysaccharides so as to remove successive maltose units from the non-reducing ends of the chains.</text>
        <dbReference type="EC" id="3.2.1.2"/>
    </reaction>
</comment>
<dbReference type="GO" id="GO:0000272">
    <property type="term" value="P:polysaccharide catabolic process"/>
    <property type="evidence" value="ECO:0007669"/>
    <property type="project" value="UniProtKB-KW"/>
</dbReference>
<feature type="active site" description="Proton acceptor" evidence="4">
    <location>
        <position position="588"/>
    </location>
</feature>
<evidence type="ECO:0000256" key="6">
    <source>
        <dbReference type="SAM" id="MobiDB-lite"/>
    </source>
</evidence>
<dbReference type="GO" id="GO:0006355">
    <property type="term" value="P:regulation of DNA-templated transcription"/>
    <property type="evidence" value="ECO:0007669"/>
    <property type="project" value="UniProtKB-ARBA"/>
</dbReference>
<dbReference type="EC" id="3.2.1.2" evidence="5"/>
<dbReference type="PRINTS" id="PR00750">
    <property type="entry name" value="BETAAMYLASE"/>
</dbReference>
<dbReference type="Pfam" id="PF05687">
    <property type="entry name" value="BES1_N"/>
    <property type="match status" value="1"/>
</dbReference>
<dbReference type="Pfam" id="PF01373">
    <property type="entry name" value="Glyco_hydro_14"/>
    <property type="match status" value="1"/>
</dbReference>
<organism evidence="8 9">
    <name type="scientific">Hibiscus syriacus</name>
    <name type="common">Rose of Sharon</name>
    <dbReference type="NCBI Taxonomy" id="106335"/>
    <lineage>
        <taxon>Eukaryota</taxon>
        <taxon>Viridiplantae</taxon>
        <taxon>Streptophyta</taxon>
        <taxon>Embryophyta</taxon>
        <taxon>Tracheophyta</taxon>
        <taxon>Spermatophyta</taxon>
        <taxon>Magnoliopsida</taxon>
        <taxon>eudicotyledons</taxon>
        <taxon>Gunneridae</taxon>
        <taxon>Pentapetalae</taxon>
        <taxon>rosids</taxon>
        <taxon>malvids</taxon>
        <taxon>Malvales</taxon>
        <taxon>Malvaceae</taxon>
        <taxon>Malvoideae</taxon>
        <taxon>Hibiscus</taxon>
    </lineage>
</organism>
<dbReference type="EMBL" id="VEPZ02001122">
    <property type="protein sequence ID" value="KAE8693177.1"/>
    <property type="molecule type" value="Genomic_DNA"/>
</dbReference>
<comment type="caution">
    <text evidence="8">The sequence shown here is derived from an EMBL/GenBank/DDBJ whole genome shotgun (WGS) entry which is preliminary data.</text>
</comment>
<dbReference type="Gene3D" id="3.20.20.80">
    <property type="entry name" value="Glycosidases"/>
    <property type="match status" value="1"/>
</dbReference>
<evidence type="ECO:0000256" key="1">
    <source>
        <dbReference type="ARBA" id="ARBA00005652"/>
    </source>
</evidence>
<feature type="compositionally biased region" description="Low complexity" evidence="6">
    <location>
        <begin position="16"/>
        <end position="46"/>
    </location>
</feature>
<keyword evidence="9" id="KW-1185">Reference proteome</keyword>
<dbReference type="PANTHER" id="PTHR31352">
    <property type="entry name" value="BETA-AMYLASE 1, CHLOROPLASTIC"/>
    <property type="match status" value="1"/>
</dbReference>
<accession>A0A6A2ZP00</accession>
<evidence type="ECO:0000256" key="2">
    <source>
        <dbReference type="ARBA" id="ARBA00023277"/>
    </source>
</evidence>
<keyword evidence="5" id="KW-0378">Hydrolase</keyword>
<dbReference type="Proteomes" id="UP000436088">
    <property type="component" value="Unassembled WGS sequence"/>
</dbReference>
<dbReference type="InterPro" id="IPR017853">
    <property type="entry name" value="GH"/>
</dbReference>
<keyword evidence="3 5" id="KW-0624">Polysaccharide degradation</keyword>
<feature type="compositionally biased region" description="Basic and acidic residues" evidence="6">
    <location>
        <begin position="48"/>
        <end position="60"/>
    </location>
</feature>
<evidence type="ECO:0000256" key="3">
    <source>
        <dbReference type="ARBA" id="ARBA00023326"/>
    </source>
</evidence>
<dbReference type="PANTHER" id="PTHR31352:SF8">
    <property type="entry name" value="BETA-AMYLASE 8"/>
    <property type="match status" value="1"/>
</dbReference>
<sequence length="655" mass="74014">MEPQPQSQPRRPRGFAATAAAAAASVSPSSNPSGSSGANTASPSSGKGKREREKEKERTKLRERHRRAITSRMLAGLRQYGNFPLPARADMNDVLAALAREAGWTVEPDGTTYRHSPPPQHQQNLGAYAMRSGESPLSATSLKNCSVKATLDCQPPVVRIDDSLSPASLDSVVIPGRDTRSEKYPSASPINSVECLETDQLMHDVHSTEHENDFTGTQYVPVYVKLPTGVINNFCQLADLDGVRQELSHMISLNVDGVIVDCWWGIVECWNPQKYVWSGYRELFNNIREFKMKIQVVMAFHEYGSTDSADVLIPLPNWILEIGKENQDIFFTDREGRRTTEYLSWGIDKERVLNGRTGVEVYFDFMRSFRTEFDDLFAEGLISAVEIGLGPSGELRYPSFSERMGWRYPGIGEFQCYDKYLQQHLRKAAKLRGHSFWARGPDNAGHYNSRPHETGFFCERGDYDSYYGRFFLHWYAQSLMDHADNVLSLANLAFEETKIIVKIPAIYWWYKTSSHAAELTAGYYNPTNQDGYSPVFEVLKKHSVTMKFVCYGLQICSYGNDEAFADPEGLSWQVLTSAWDRGLSVAGENTLSCYDREGCLRIIETAKPRNDPDRRHFSFFVYQRPSPLVQGVISLSDFDHFIKCMHGDISSDLVP</sequence>
<evidence type="ECO:0000259" key="7">
    <source>
        <dbReference type="Pfam" id="PF05687"/>
    </source>
</evidence>
<dbReference type="InterPro" id="IPR008540">
    <property type="entry name" value="BES1_N"/>
</dbReference>
<feature type="domain" description="BES1/BZR1 plant transcription factor N-terminal" evidence="7">
    <location>
        <begin position="46"/>
        <end position="196"/>
    </location>
</feature>
<dbReference type="AlphaFoldDB" id="A0A6A2ZP00"/>
<evidence type="ECO:0000256" key="4">
    <source>
        <dbReference type="PIRSR" id="PIRSR601554-1"/>
    </source>
</evidence>
<name>A0A6A2ZP00_HIBSY</name>
<evidence type="ECO:0000313" key="9">
    <source>
        <dbReference type="Proteomes" id="UP000436088"/>
    </source>
</evidence>
<dbReference type="SUPFAM" id="SSF51445">
    <property type="entry name" value="(Trans)glycosidases"/>
    <property type="match status" value="1"/>
</dbReference>
<gene>
    <name evidence="8" type="ORF">F3Y22_tig00110816pilonHSYRG00045</name>
</gene>
<keyword evidence="5" id="KW-0326">Glycosidase</keyword>